<sequence length="113" mass="12799">MHNMSEEVPIIVQPTTLNENLENTIENTIDQGTEWSTEYENSSDEIIIPETSQEGVPYTKDEEALAMNTESAEEDEIAQHEVCLHEQSPFTGICLSDVMVEIFVTKKKKKKPV</sequence>
<protein>
    <submittedName>
        <fullName evidence="1">Uncharacterized protein</fullName>
    </submittedName>
</protein>
<proteinExistence type="predicted"/>
<dbReference type="AlphaFoldDB" id="A0AAQ3Q2H4"/>
<evidence type="ECO:0000313" key="1">
    <source>
        <dbReference type="EMBL" id="WOK93894.1"/>
    </source>
</evidence>
<gene>
    <name evidence="1" type="ORF">Cni_G02595</name>
</gene>
<keyword evidence="2" id="KW-1185">Reference proteome</keyword>
<reference evidence="1 2" key="1">
    <citation type="submission" date="2023-10" db="EMBL/GenBank/DDBJ databases">
        <title>Chromosome-scale genome assembly provides insights into flower coloration mechanisms of Canna indica.</title>
        <authorList>
            <person name="Li C."/>
        </authorList>
    </citation>
    <scope>NUCLEOTIDE SEQUENCE [LARGE SCALE GENOMIC DNA]</scope>
    <source>
        <tissue evidence="1">Flower</tissue>
    </source>
</reference>
<evidence type="ECO:0000313" key="2">
    <source>
        <dbReference type="Proteomes" id="UP001327560"/>
    </source>
</evidence>
<accession>A0AAQ3Q2H4</accession>
<dbReference type="Proteomes" id="UP001327560">
    <property type="component" value="Chromosome 1"/>
</dbReference>
<organism evidence="1 2">
    <name type="scientific">Canna indica</name>
    <name type="common">Indian-shot</name>
    <dbReference type="NCBI Taxonomy" id="4628"/>
    <lineage>
        <taxon>Eukaryota</taxon>
        <taxon>Viridiplantae</taxon>
        <taxon>Streptophyta</taxon>
        <taxon>Embryophyta</taxon>
        <taxon>Tracheophyta</taxon>
        <taxon>Spermatophyta</taxon>
        <taxon>Magnoliopsida</taxon>
        <taxon>Liliopsida</taxon>
        <taxon>Zingiberales</taxon>
        <taxon>Cannaceae</taxon>
        <taxon>Canna</taxon>
    </lineage>
</organism>
<dbReference type="EMBL" id="CP136890">
    <property type="protein sequence ID" value="WOK93894.1"/>
    <property type="molecule type" value="Genomic_DNA"/>
</dbReference>
<name>A0AAQ3Q2H4_9LILI</name>